<evidence type="ECO:0000256" key="2">
    <source>
        <dbReference type="ARBA" id="ARBA00022448"/>
    </source>
</evidence>
<evidence type="ECO:0000313" key="7">
    <source>
        <dbReference type="Proteomes" id="UP001344817"/>
    </source>
</evidence>
<evidence type="ECO:0000259" key="5">
    <source>
        <dbReference type="PROSITE" id="PS50893"/>
    </source>
</evidence>
<dbReference type="EMBL" id="JAZDWZ010000004">
    <property type="protein sequence ID" value="MEE3928256.1"/>
    <property type="molecule type" value="Genomic_DNA"/>
</dbReference>
<dbReference type="GO" id="GO:0005524">
    <property type="term" value="F:ATP binding"/>
    <property type="evidence" value="ECO:0007669"/>
    <property type="project" value="UniProtKB-KW"/>
</dbReference>
<dbReference type="InterPro" id="IPR017871">
    <property type="entry name" value="ABC_transporter-like_CS"/>
</dbReference>
<dbReference type="Proteomes" id="UP001344817">
    <property type="component" value="Unassembled WGS sequence"/>
</dbReference>
<proteinExistence type="inferred from homology"/>
<name>A0ABU7ML46_9BACT</name>
<evidence type="ECO:0000256" key="4">
    <source>
        <dbReference type="ARBA" id="ARBA00022840"/>
    </source>
</evidence>
<evidence type="ECO:0000256" key="3">
    <source>
        <dbReference type="ARBA" id="ARBA00022741"/>
    </source>
</evidence>
<comment type="caution">
    <text evidence="6">The sequence shown here is derived from an EMBL/GenBank/DDBJ whole genome shotgun (WGS) entry which is preliminary data.</text>
</comment>
<accession>A0ABU7ML46</accession>
<dbReference type="Gene3D" id="3.40.50.300">
    <property type="entry name" value="P-loop containing nucleotide triphosphate hydrolases"/>
    <property type="match status" value="1"/>
</dbReference>
<dbReference type="InterPro" id="IPR003439">
    <property type="entry name" value="ABC_transporter-like_ATP-bd"/>
</dbReference>
<dbReference type="InterPro" id="IPR003593">
    <property type="entry name" value="AAA+_ATPase"/>
</dbReference>
<organism evidence="6 7">
    <name type="scientific">Mycoplasmopsis ciconiae</name>
    <dbReference type="NCBI Taxonomy" id="561067"/>
    <lineage>
        <taxon>Bacteria</taxon>
        <taxon>Bacillati</taxon>
        <taxon>Mycoplasmatota</taxon>
        <taxon>Mycoplasmoidales</taxon>
        <taxon>Metamycoplasmataceae</taxon>
        <taxon>Mycoplasmopsis</taxon>
    </lineage>
</organism>
<protein>
    <submittedName>
        <fullName evidence="6">ABC transporter ATP-binding protein</fullName>
    </submittedName>
</protein>
<evidence type="ECO:0000313" key="6">
    <source>
        <dbReference type="EMBL" id="MEE3928256.1"/>
    </source>
</evidence>
<dbReference type="PANTHER" id="PTHR42798:SF2">
    <property type="entry name" value="ABC TRANSPORTER ATP-BINDING PROTEIN MG467-RELATED"/>
    <property type="match status" value="1"/>
</dbReference>
<dbReference type="InterPro" id="IPR027417">
    <property type="entry name" value="P-loop_NTPase"/>
</dbReference>
<dbReference type="SUPFAM" id="SSF52540">
    <property type="entry name" value="P-loop containing nucleoside triphosphate hydrolases"/>
    <property type="match status" value="1"/>
</dbReference>
<dbReference type="PROSITE" id="PS00211">
    <property type="entry name" value="ABC_TRANSPORTER_1"/>
    <property type="match status" value="1"/>
</dbReference>
<dbReference type="SMART" id="SM00382">
    <property type="entry name" value="AAA"/>
    <property type="match status" value="1"/>
</dbReference>
<gene>
    <name evidence="6" type="ORF">V2E24_01525</name>
</gene>
<keyword evidence="2" id="KW-0813">Transport</keyword>
<dbReference type="InterPro" id="IPR017911">
    <property type="entry name" value="MacB-like_ATP-bd"/>
</dbReference>
<keyword evidence="4 6" id="KW-0067">ATP-binding</keyword>
<dbReference type="CDD" id="cd03255">
    <property type="entry name" value="ABC_MJ0796_LolCDE_FtsE"/>
    <property type="match status" value="1"/>
</dbReference>
<dbReference type="RefSeq" id="WP_330500670.1">
    <property type="nucleotide sequence ID" value="NZ_JAZDWZ010000004.1"/>
</dbReference>
<dbReference type="PANTHER" id="PTHR42798">
    <property type="entry name" value="LIPOPROTEIN-RELEASING SYSTEM ATP-BINDING PROTEIN LOLD"/>
    <property type="match status" value="1"/>
</dbReference>
<evidence type="ECO:0000256" key="1">
    <source>
        <dbReference type="ARBA" id="ARBA00005417"/>
    </source>
</evidence>
<sequence length="311" mass="35721">MKKNQLEELVKKSSDDKVANKNNFKIITSRNVFDYIENDEHSYEATYKNSIVRKLKKATNTKRKKDQNYSLKNTESNIVDVIDVSKYYLSGNKVTKVLKNVNLSIKRGEIIIIFGKSGSGKSILLNLISGLDRPSKGQVVVFDHNLPYLSDDQLTKFRRKYVSFIFQSYNLLQHLSGYDNVETGSYLQKDKSKKIDINELFREYEIENIKDKFPAQMSGGQQQRISILRALAKNADIIFADEPTGALDENTTKIVLESLYNINQKNNTTIVMVSHNPVIKPMADRIIYVNEGNISKIEVNQKRVHPKYIEI</sequence>
<keyword evidence="7" id="KW-1185">Reference proteome</keyword>
<dbReference type="PROSITE" id="PS50893">
    <property type="entry name" value="ABC_TRANSPORTER_2"/>
    <property type="match status" value="1"/>
</dbReference>
<feature type="domain" description="ABC transporter" evidence="5">
    <location>
        <begin position="79"/>
        <end position="311"/>
    </location>
</feature>
<keyword evidence="3" id="KW-0547">Nucleotide-binding</keyword>
<dbReference type="Pfam" id="PF00005">
    <property type="entry name" value="ABC_tran"/>
    <property type="match status" value="1"/>
</dbReference>
<comment type="similarity">
    <text evidence="1">Belongs to the ABC transporter superfamily.</text>
</comment>
<reference evidence="6" key="1">
    <citation type="submission" date="2024-01" db="EMBL/GenBank/DDBJ databases">
        <title>Genome sequence of Mycoplasma ciconiae type strain DSM 25251.</title>
        <authorList>
            <person name="Spergser J."/>
        </authorList>
    </citation>
    <scope>NUCLEOTIDE SEQUENCE [LARGE SCALE GENOMIC DNA]</scope>
    <source>
        <strain evidence="6">DSM 25251</strain>
    </source>
</reference>